<reference evidence="10 11" key="1">
    <citation type="submission" date="2017-02" db="EMBL/GenBank/DDBJ databases">
        <authorList>
            <person name="Peterson S.W."/>
        </authorList>
    </citation>
    <scope>NUCLEOTIDE SEQUENCE [LARGE SCALE GENOMIC DNA]</scope>
    <source>
        <strain evidence="10 11">SRS1_H2-8</strain>
    </source>
</reference>
<evidence type="ECO:0000256" key="7">
    <source>
        <dbReference type="SAM" id="MobiDB-lite"/>
    </source>
</evidence>
<evidence type="ECO:0000313" key="11">
    <source>
        <dbReference type="Proteomes" id="UP000239563"/>
    </source>
</evidence>
<dbReference type="GO" id="GO:0016020">
    <property type="term" value="C:membrane"/>
    <property type="evidence" value="ECO:0007669"/>
    <property type="project" value="UniProtKB-SubCell"/>
</dbReference>
<proteinExistence type="inferred from homology"/>
<evidence type="ECO:0000256" key="1">
    <source>
        <dbReference type="ARBA" id="ARBA00004141"/>
    </source>
</evidence>
<feature type="transmembrane region" description="Helical" evidence="8">
    <location>
        <begin position="338"/>
        <end position="358"/>
    </location>
</feature>
<keyword evidence="5 8" id="KW-0472">Membrane</keyword>
<name>A0A2N8U5T6_9BASI</name>
<dbReference type="InterPro" id="IPR011701">
    <property type="entry name" value="MFS"/>
</dbReference>
<evidence type="ECO:0000256" key="8">
    <source>
        <dbReference type="SAM" id="Phobius"/>
    </source>
</evidence>
<dbReference type="PANTHER" id="PTHR43791:SF59">
    <property type="entry name" value="TRANSPORTER, PUTATIVE (AFU_ORTHOLOGUE AFUA_1G06550)-RELATED"/>
    <property type="match status" value="1"/>
</dbReference>
<evidence type="ECO:0000256" key="2">
    <source>
        <dbReference type="ARBA" id="ARBA00022448"/>
    </source>
</evidence>
<feature type="transmembrane region" description="Helical" evidence="8">
    <location>
        <begin position="234"/>
        <end position="254"/>
    </location>
</feature>
<gene>
    <name evidence="10" type="ORF">SRS1_11731</name>
</gene>
<protein>
    <submittedName>
        <fullName evidence="10">Probable DAL5-Allantoate and ureidosuccinate permease</fullName>
    </submittedName>
</protein>
<evidence type="ECO:0000256" key="3">
    <source>
        <dbReference type="ARBA" id="ARBA00022692"/>
    </source>
</evidence>
<feature type="domain" description="Major facilitator superfamily (MFS) profile" evidence="9">
    <location>
        <begin position="74"/>
        <end position="521"/>
    </location>
</feature>
<dbReference type="PANTHER" id="PTHR43791">
    <property type="entry name" value="PERMEASE-RELATED"/>
    <property type="match status" value="1"/>
</dbReference>
<organism evidence="10 11">
    <name type="scientific">Sporisorium reilianum f. sp. reilianum</name>
    <dbReference type="NCBI Taxonomy" id="72559"/>
    <lineage>
        <taxon>Eukaryota</taxon>
        <taxon>Fungi</taxon>
        <taxon>Dikarya</taxon>
        <taxon>Basidiomycota</taxon>
        <taxon>Ustilaginomycotina</taxon>
        <taxon>Ustilaginomycetes</taxon>
        <taxon>Ustilaginales</taxon>
        <taxon>Ustilaginaceae</taxon>
        <taxon>Sporisorium</taxon>
    </lineage>
</organism>
<feature type="transmembrane region" description="Helical" evidence="8">
    <location>
        <begin position="111"/>
        <end position="133"/>
    </location>
</feature>
<accession>A0A2N8U5T6</accession>
<feature type="transmembrane region" description="Helical" evidence="8">
    <location>
        <begin position="203"/>
        <end position="222"/>
    </location>
</feature>
<dbReference type="EMBL" id="LT795054">
    <property type="protein sequence ID" value="SJX60437.1"/>
    <property type="molecule type" value="Genomic_DNA"/>
</dbReference>
<feature type="transmembrane region" description="Helical" evidence="8">
    <location>
        <begin position="370"/>
        <end position="389"/>
    </location>
</feature>
<dbReference type="InterPro" id="IPR020846">
    <property type="entry name" value="MFS_dom"/>
</dbReference>
<keyword evidence="3 8" id="KW-0812">Transmembrane</keyword>
<comment type="subcellular location">
    <subcellularLocation>
        <location evidence="1">Membrane</location>
        <topology evidence="1">Multi-pass membrane protein</topology>
    </subcellularLocation>
</comment>
<feature type="transmembrane region" description="Helical" evidence="8">
    <location>
        <begin position="70"/>
        <end position="87"/>
    </location>
</feature>
<keyword evidence="2" id="KW-0813">Transport</keyword>
<feature type="compositionally biased region" description="Polar residues" evidence="7">
    <location>
        <begin position="1"/>
        <end position="20"/>
    </location>
</feature>
<evidence type="ECO:0000313" key="10">
    <source>
        <dbReference type="EMBL" id="SJX60437.1"/>
    </source>
</evidence>
<feature type="transmembrane region" description="Helical" evidence="8">
    <location>
        <begin position="140"/>
        <end position="158"/>
    </location>
</feature>
<evidence type="ECO:0000256" key="5">
    <source>
        <dbReference type="ARBA" id="ARBA00023136"/>
    </source>
</evidence>
<dbReference type="FunFam" id="1.20.1250.20:FF:000064">
    <property type="entry name" value="MFS allantoate transporter"/>
    <property type="match status" value="1"/>
</dbReference>
<dbReference type="GO" id="GO:0022857">
    <property type="term" value="F:transmembrane transporter activity"/>
    <property type="evidence" value="ECO:0007669"/>
    <property type="project" value="InterPro"/>
</dbReference>
<dbReference type="Gene3D" id="1.20.1250.20">
    <property type="entry name" value="MFS general substrate transporter like domains"/>
    <property type="match status" value="2"/>
</dbReference>
<comment type="similarity">
    <text evidence="6">Belongs to the major facilitator superfamily. Allantoate permease family.</text>
</comment>
<evidence type="ECO:0000256" key="6">
    <source>
        <dbReference type="ARBA" id="ARBA00037968"/>
    </source>
</evidence>
<keyword evidence="4 8" id="KW-1133">Transmembrane helix</keyword>
<sequence length="521" mass="57539">MTDAHQGSQVTAAKTPSTSSKFDDGEEVVSPYHVTSAPYHGENAKAAQLAASASASDFTPAELKRVLRKIDCILMPIMCVAVLMQFLDKTSLNYASLLGLKKDTHLKGQEYSWLGSFFYVGYLIATPIHGFFLQKVRLSRYVAVCIALWAVSLGAHAACKNYGQLVAVRLLLGWFEAALTPAFILLTGRFYTKQEQVTRTSIWFANNGWAQILGGGISYALQVQKPSHLKVWQQMYLILGGIALLFGIVVLLFMPDSPATIRYLDERERQVAVFRIKQNKSGIHDTTWKWDQLYEAIRDPRLYMFFLAVCSANIANGGVSNFSSAIISAFHYDNKTTALLGMAPGAMEVVAVYFGAWLSYKTRTRVIPGVLMYLIAIVGGIMMIAIPPHANAGRYVGFVVLFCYPVASPYLYSWLSGSVSGTTKRIVFNTVLQVGYSTGNLIGPQTYRAKDAPNYVPAKITIIAMFGFAAACLSAIGATHYLWNKRNGTLSSANDDGKQIEDHEDLTDLTDKQRATFRYPY</sequence>
<dbReference type="SUPFAM" id="SSF103473">
    <property type="entry name" value="MFS general substrate transporter"/>
    <property type="match status" value="1"/>
</dbReference>
<feature type="region of interest" description="Disordered" evidence="7">
    <location>
        <begin position="1"/>
        <end position="25"/>
    </location>
</feature>
<dbReference type="Proteomes" id="UP000239563">
    <property type="component" value="Chromosome I"/>
</dbReference>
<feature type="transmembrane region" description="Helical" evidence="8">
    <location>
        <begin position="170"/>
        <end position="191"/>
    </location>
</feature>
<feature type="transmembrane region" description="Helical" evidence="8">
    <location>
        <begin position="395"/>
        <end position="415"/>
    </location>
</feature>
<evidence type="ECO:0000259" key="9">
    <source>
        <dbReference type="PROSITE" id="PS50850"/>
    </source>
</evidence>
<dbReference type="InterPro" id="IPR036259">
    <property type="entry name" value="MFS_trans_sf"/>
</dbReference>
<dbReference type="PROSITE" id="PS50850">
    <property type="entry name" value="MFS"/>
    <property type="match status" value="1"/>
</dbReference>
<dbReference type="Pfam" id="PF07690">
    <property type="entry name" value="MFS_1"/>
    <property type="match status" value="1"/>
</dbReference>
<dbReference type="AlphaFoldDB" id="A0A2N8U5T6"/>
<evidence type="ECO:0000256" key="4">
    <source>
        <dbReference type="ARBA" id="ARBA00022989"/>
    </source>
</evidence>
<feature type="transmembrane region" description="Helical" evidence="8">
    <location>
        <begin position="302"/>
        <end position="332"/>
    </location>
</feature>
<feature type="transmembrane region" description="Helical" evidence="8">
    <location>
        <begin position="460"/>
        <end position="483"/>
    </location>
</feature>